<dbReference type="PANTHER" id="PTHR43418:SF7">
    <property type="entry name" value="CARBAMOYL-PHOSPHATE SYNTHASE SMALL CHAIN"/>
    <property type="match status" value="1"/>
</dbReference>
<dbReference type="AlphaFoldDB" id="A0A3S9W9N2"/>
<keyword evidence="14" id="KW-1185">Reference proteome</keyword>
<dbReference type="InterPro" id="IPR017926">
    <property type="entry name" value="GATASE"/>
</dbReference>
<dbReference type="CDD" id="cd01744">
    <property type="entry name" value="GATase1_CPSase"/>
    <property type="match status" value="1"/>
</dbReference>
<comment type="catalytic activity">
    <reaction evidence="9 11">
        <text>hydrogencarbonate + L-glutamine + 2 ATP + H2O = carbamoyl phosphate + L-glutamate + 2 ADP + phosphate + 2 H(+)</text>
        <dbReference type="Rhea" id="RHEA:18633"/>
        <dbReference type="ChEBI" id="CHEBI:15377"/>
        <dbReference type="ChEBI" id="CHEBI:15378"/>
        <dbReference type="ChEBI" id="CHEBI:17544"/>
        <dbReference type="ChEBI" id="CHEBI:29985"/>
        <dbReference type="ChEBI" id="CHEBI:30616"/>
        <dbReference type="ChEBI" id="CHEBI:43474"/>
        <dbReference type="ChEBI" id="CHEBI:58228"/>
        <dbReference type="ChEBI" id="CHEBI:58359"/>
        <dbReference type="ChEBI" id="CHEBI:456216"/>
        <dbReference type="EC" id="6.3.5.5"/>
    </reaction>
</comment>
<feature type="binding site" evidence="11">
    <location>
        <position position="266"/>
    </location>
    <ligand>
        <name>L-glutamine</name>
        <dbReference type="ChEBI" id="CHEBI:58359"/>
    </ligand>
</feature>
<feature type="binding site" evidence="11">
    <location>
        <position position="52"/>
    </location>
    <ligand>
        <name>L-glutamine</name>
        <dbReference type="ChEBI" id="CHEBI:58359"/>
    </ligand>
</feature>
<feature type="active site" evidence="11">
    <location>
        <position position="354"/>
    </location>
</feature>
<evidence type="ECO:0000256" key="4">
    <source>
        <dbReference type="ARBA" id="ARBA00022598"/>
    </source>
</evidence>
<dbReference type="OrthoDB" id="9804328at2"/>
<protein>
    <recommendedName>
        <fullName evidence="11">Carbamoyl phosphate synthase small chain</fullName>
        <ecNumber evidence="11">6.3.5.5</ecNumber>
    </recommendedName>
    <alternativeName>
        <fullName evidence="11">Carbamoyl phosphate synthetase glutamine chain</fullName>
    </alternativeName>
</protein>
<dbReference type="UniPathway" id="UPA00068">
    <property type="reaction ID" value="UER00171"/>
</dbReference>
<dbReference type="Gene3D" id="3.50.30.20">
    <property type="entry name" value="Carbamoyl-phosphate synthase small subunit, N-terminal domain"/>
    <property type="match status" value="1"/>
</dbReference>
<comment type="similarity">
    <text evidence="3 11">Belongs to the CarA family.</text>
</comment>
<feature type="active site" description="Nucleophile" evidence="11">
    <location>
        <position position="262"/>
    </location>
</feature>
<dbReference type="EMBL" id="CP031423">
    <property type="protein sequence ID" value="AZS36755.1"/>
    <property type="molecule type" value="Genomic_DNA"/>
</dbReference>
<dbReference type="Proteomes" id="UP000276888">
    <property type="component" value="Chromosome"/>
</dbReference>
<feature type="active site" evidence="11">
    <location>
        <position position="356"/>
    </location>
</feature>
<feature type="binding site" evidence="11">
    <location>
        <position position="304"/>
    </location>
    <ligand>
        <name>L-glutamine</name>
        <dbReference type="ChEBI" id="CHEBI:58359"/>
    </ligand>
</feature>
<evidence type="ECO:0000256" key="2">
    <source>
        <dbReference type="ARBA" id="ARBA00005077"/>
    </source>
</evidence>
<evidence type="ECO:0000256" key="6">
    <source>
        <dbReference type="ARBA" id="ARBA00022840"/>
    </source>
</evidence>
<gene>
    <name evidence="11 13" type="primary">carA</name>
    <name evidence="13" type="ORF">CVS47_01364</name>
</gene>
<dbReference type="InterPro" id="IPR050472">
    <property type="entry name" value="Anth_synth/Amidotransfase"/>
</dbReference>
<dbReference type="UniPathway" id="UPA00070">
    <property type="reaction ID" value="UER00115"/>
</dbReference>
<evidence type="ECO:0000256" key="5">
    <source>
        <dbReference type="ARBA" id="ARBA00022741"/>
    </source>
</evidence>
<evidence type="ECO:0000256" key="1">
    <source>
        <dbReference type="ARBA" id="ARBA00004812"/>
    </source>
</evidence>
<dbReference type="SUPFAM" id="SSF52021">
    <property type="entry name" value="Carbamoyl phosphate synthetase, small subunit N-terminal domain"/>
    <property type="match status" value="1"/>
</dbReference>
<evidence type="ECO:0000256" key="7">
    <source>
        <dbReference type="ARBA" id="ARBA00022962"/>
    </source>
</evidence>
<evidence type="ECO:0000256" key="10">
    <source>
        <dbReference type="ARBA" id="ARBA00049285"/>
    </source>
</evidence>
<evidence type="ECO:0000256" key="3">
    <source>
        <dbReference type="ARBA" id="ARBA00007800"/>
    </source>
</evidence>
<dbReference type="Gene3D" id="3.40.50.880">
    <property type="match status" value="1"/>
</dbReference>
<reference evidence="13 14" key="1">
    <citation type="submission" date="2018-08" db="EMBL/GenBank/DDBJ databases">
        <title>Microbacterium lemovicicum sp. nov., a bacterium isolated from a natural uranium-rich soil.</title>
        <authorList>
            <person name="ORTET P."/>
        </authorList>
    </citation>
    <scope>NUCLEOTIDE SEQUENCE [LARGE SCALE GENOMIC DNA]</scope>
    <source>
        <strain evidence="13 14">Viu22</strain>
    </source>
</reference>
<evidence type="ECO:0000256" key="11">
    <source>
        <dbReference type="HAMAP-Rule" id="MF_01209"/>
    </source>
</evidence>
<evidence type="ECO:0000313" key="13">
    <source>
        <dbReference type="EMBL" id="AZS36755.1"/>
    </source>
</evidence>
<dbReference type="PRINTS" id="PR00099">
    <property type="entry name" value="CPSGATASE"/>
</dbReference>
<comment type="catalytic activity">
    <reaction evidence="10 11">
        <text>L-glutamine + H2O = L-glutamate + NH4(+)</text>
        <dbReference type="Rhea" id="RHEA:15889"/>
        <dbReference type="ChEBI" id="CHEBI:15377"/>
        <dbReference type="ChEBI" id="CHEBI:28938"/>
        <dbReference type="ChEBI" id="CHEBI:29985"/>
        <dbReference type="ChEBI" id="CHEBI:58359"/>
    </reaction>
</comment>
<dbReference type="InterPro" id="IPR036480">
    <property type="entry name" value="CarbP_synth_ssu_N_sf"/>
</dbReference>
<dbReference type="SMART" id="SM01097">
    <property type="entry name" value="CPSase_sm_chain"/>
    <property type="match status" value="1"/>
</dbReference>
<dbReference type="GO" id="GO:0006541">
    <property type="term" value="P:glutamine metabolic process"/>
    <property type="evidence" value="ECO:0007669"/>
    <property type="project" value="InterPro"/>
</dbReference>
<keyword evidence="8 11" id="KW-0665">Pyrimidine biosynthesis</keyword>
<dbReference type="PRINTS" id="PR00096">
    <property type="entry name" value="GATASE"/>
</dbReference>
<keyword evidence="4 11" id="KW-0436">Ligase</keyword>
<dbReference type="PROSITE" id="PS51273">
    <property type="entry name" value="GATASE_TYPE_1"/>
    <property type="match status" value="1"/>
</dbReference>
<feature type="binding site" evidence="11">
    <location>
        <position position="236"/>
    </location>
    <ligand>
        <name>L-glutamine</name>
        <dbReference type="ChEBI" id="CHEBI:58359"/>
    </ligand>
</feature>
<dbReference type="EC" id="6.3.5.5" evidence="11"/>
<keyword evidence="7 11" id="KW-0315">Glutamine amidotransferase</keyword>
<dbReference type="SUPFAM" id="SSF52317">
    <property type="entry name" value="Class I glutamine amidotransferase-like"/>
    <property type="match status" value="1"/>
</dbReference>
<feature type="binding site" evidence="11">
    <location>
        <position position="263"/>
    </location>
    <ligand>
        <name>L-glutamine</name>
        <dbReference type="ChEBI" id="CHEBI:58359"/>
    </ligand>
</feature>
<proteinExistence type="inferred from homology"/>
<keyword evidence="6 11" id="KW-0067">ATP-binding</keyword>
<dbReference type="GO" id="GO:0006207">
    <property type="term" value="P:'de novo' pyrimidine nucleobase biosynthetic process"/>
    <property type="evidence" value="ECO:0007669"/>
    <property type="project" value="InterPro"/>
</dbReference>
<evidence type="ECO:0000259" key="12">
    <source>
        <dbReference type="SMART" id="SM01097"/>
    </source>
</evidence>
<dbReference type="HAMAP" id="MF_01209">
    <property type="entry name" value="CPSase_S_chain"/>
    <property type="match status" value="1"/>
</dbReference>
<dbReference type="GO" id="GO:0006526">
    <property type="term" value="P:L-arginine biosynthetic process"/>
    <property type="evidence" value="ECO:0007669"/>
    <property type="project" value="UniProtKB-UniRule"/>
</dbReference>
<feature type="domain" description="Carbamoyl-phosphate synthase small subunit N-terminal" evidence="12">
    <location>
        <begin position="8"/>
        <end position="138"/>
    </location>
</feature>
<keyword evidence="11" id="KW-0028">Amino-acid biosynthesis</keyword>
<dbReference type="GO" id="GO:0005524">
    <property type="term" value="F:ATP binding"/>
    <property type="evidence" value="ECO:0007669"/>
    <property type="project" value="UniProtKB-UniRule"/>
</dbReference>
<evidence type="ECO:0000256" key="8">
    <source>
        <dbReference type="ARBA" id="ARBA00022975"/>
    </source>
</evidence>
<feature type="binding site" evidence="11">
    <location>
        <position position="307"/>
    </location>
    <ligand>
        <name>L-glutamine</name>
        <dbReference type="ChEBI" id="CHEBI:58359"/>
    </ligand>
</feature>
<dbReference type="GO" id="GO:0004359">
    <property type="term" value="F:glutaminase activity"/>
    <property type="evidence" value="ECO:0007669"/>
    <property type="project" value="RHEA"/>
</dbReference>
<dbReference type="NCBIfam" id="NF009475">
    <property type="entry name" value="PRK12838.1"/>
    <property type="match status" value="1"/>
</dbReference>
<dbReference type="GO" id="GO:0044205">
    <property type="term" value="P:'de novo' UMP biosynthetic process"/>
    <property type="evidence" value="ECO:0007669"/>
    <property type="project" value="UniProtKB-UniRule"/>
</dbReference>
<feature type="region of interest" description="CPSase" evidence="11">
    <location>
        <begin position="1"/>
        <end position="183"/>
    </location>
</feature>
<evidence type="ECO:0000313" key="14">
    <source>
        <dbReference type="Proteomes" id="UP000276888"/>
    </source>
</evidence>
<dbReference type="InterPro" id="IPR029062">
    <property type="entry name" value="Class_I_gatase-like"/>
</dbReference>
<comment type="pathway">
    <text evidence="1 11">Pyrimidine metabolism; UMP biosynthesis via de novo pathway; (S)-dihydroorotate from bicarbonate: step 1/3.</text>
</comment>
<dbReference type="FunFam" id="3.50.30.20:FF:000001">
    <property type="entry name" value="Carbamoyl-phosphate synthase small chain"/>
    <property type="match status" value="1"/>
</dbReference>
<dbReference type="InterPro" id="IPR035686">
    <property type="entry name" value="CPSase_GATase1"/>
</dbReference>
<dbReference type="Pfam" id="PF00117">
    <property type="entry name" value="GATase"/>
    <property type="match status" value="1"/>
</dbReference>
<dbReference type="InterPro" id="IPR002474">
    <property type="entry name" value="CarbamoylP_synth_ssu_N"/>
</dbReference>
<sequence>MTALITKDPAVLVLEDGTRHLGRAYGARGTTLGEVVFSTGMTGYQETLTDPSYAGQIVLQTAPHIGNTGMNGEDVESRRIWVAGYIVRDPARVVSNWRAEQSLDDALVTDGIVGISGIDTRSITRHIRSAGSMRGGIFSGDAAALPVDEQLRIVRDAPQMAGQNLSAEVSVDSVQVTPATAERIGNLAVLDLGVKQATIDNLAARGFDVHVLPQDVTIDDIRAIDPVAVFYSNGPGDPAASGDHVELLRAVLDDRLPFFGICFGNQLLGRALGLGTYKLPFGHRGINQPVLDKTTGRVEITAHNHGFAVEAPLEGSFQSPHGYGAVEVSHVGLNDQVVEGLRALDIPAFSVQYHPEAAAGPHDANYLFDRFRDLVVTTLEEKK</sequence>
<name>A0A3S9W9N2_9MICO</name>
<comment type="function">
    <text evidence="11">Small subunit of the glutamine-dependent carbamoyl phosphate synthetase (CPSase). CPSase catalyzes the formation of carbamoyl phosphate from the ammonia moiety of glutamine, carbonate, and phosphate donated by ATP, constituting the first step of 2 biosynthetic pathways, one leading to arginine and/or urea and the other to pyrimidine nucleotides. The small subunit (glutamine amidotransferase) binds and cleaves glutamine to supply the large subunit with the substrate ammonia.</text>
</comment>
<comment type="subunit">
    <text evidence="11">Composed of two chains; the small (or glutamine) chain promotes the hydrolysis of glutamine to ammonia, which is used by the large (or ammonia) chain to synthesize carbamoyl phosphate. Tetramer of heterodimers (alpha,beta)4.</text>
</comment>
<evidence type="ECO:0000256" key="9">
    <source>
        <dbReference type="ARBA" id="ARBA00048816"/>
    </source>
</evidence>
<dbReference type="RefSeq" id="WP_127095422.1">
    <property type="nucleotide sequence ID" value="NZ_CP031423.1"/>
</dbReference>
<dbReference type="PRINTS" id="PR00097">
    <property type="entry name" value="ANTSNTHASEII"/>
</dbReference>
<dbReference type="GO" id="GO:0004088">
    <property type="term" value="F:carbamoyl-phosphate synthase (glutamine-hydrolyzing) activity"/>
    <property type="evidence" value="ECO:0007669"/>
    <property type="project" value="UniProtKB-UniRule"/>
</dbReference>
<keyword evidence="5 11" id="KW-0547">Nucleotide-binding</keyword>
<keyword evidence="11" id="KW-0055">Arginine biosynthesis</keyword>
<dbReference type="PANTHER" id="PTHR43418">
    <property type="entry name" value="MULTIFUNCTIONAL TRYPTOPHAN BIOSYNTHESIS PROTEIN-RELATED"/>
    <property type="match status" value="1"/>
</dbReference>
<dbReference type="NCBIfam" id="TIGR01368">
    <property type="entry name" value="CPSaseIIsmall"/>
    <property type="match status" value="1"/>
</dbReference>
<organism evidence="13 14">
    <name type="scientific">Microbacterium lemovicicum</name>
    <dbReference type="NCBI Taxonomy" id="1072463"/>
    <lineage>
        <taxon>Bacteria</taxon>
        <taxon>Bacillati</taxon>
        <taxon>Actinomycetota</taxon>
        <taxon>Actinomycetes</taxon>
        <taxon>Micrococcales</taxon>
        <taxon>Microbacteriaceae</taxon>
        <taxon>Microbacterium</taxon>
    </lineage>
</organism>
<dbReference type="KEGG" id="mlv:CVS47_01364"/>
<dbReference type="InterPro" id="IPR006274">
    <property type="entry name" value="CarbamoylP_synth_ssu"/>
</dbReference>
<feature type="binding site" evidence="11">
    <location>
        <position position="306"/>
    </location>
    <ligand>
        <name>L-glutamine</name>
        <dbReference type="ChEBI" id="CHEBI:58359"/>
    </ligand>
</feature>
<dbReference type="Pfam" id="PF00988">
    <property type="entry name" value="CPSase_sm_chain"/>
    <property type="match status" value="1"/>
</dbReference>
<accession>A0A3S9W9N2</accession>
<comment type="pathway">
    <text evidence="2 11">Amino-acid biosynthesis; L-arginine biosynthesis; carbamoyl phosphate from bicarbonate: step 1/1.</text>
</comment>
<feature type="binding site" evidence="11">
    <location>
        <position position="234"/>
    </location>
    <ligand>
        <name>L-glutamine</name>
        <dbReference type="ChEBI" id="CHEBI:58359"/>
    </ligand>
</feature>